<feature type="compositionally biased region" description="Basic and acidic residues" evidence="7">
    <location>
        <begin position="234"/>
        <end position="248"/>
    </location>
</feature>
<feature type="compositionally biased region" description="Basic and acidic residues" evidence="7">
    <location>
        <begin position="516"/>
        <end position="525"/>
    </location>
</feature>
<feature type="compositionally biased region" description="Acidic residues" evidence="7">
    <location>
        <begin position="15"/>
        <end position="27"/>
    </location>
</feature>
<evidence type="ECO:0000256" key="7">
    <source>
        <dbReference type="SAM" id="MobiDB-lite"/>
    </source>
</evidence>
<feature type="compositionally biased region" description="Basic and acidic residues" evidence="7">
    <location>
        <begin position="321"/>
        <end position="333"/>
    </location>
</feature>
<feature type="region of interest" description="Disordered" evidence="7">
    <location>
        <begin position="234"/>
        <end position="263"/>
    </location>
</feature>
<feature type="region of interest" description="Disordered" evidence="7">
    <location>
        <begin position="276"/>
        <end position="650"/>
    </location>
</feature>
<evidence type="ECO:0000313" key="11">
    <source>
        <dbReference type="Proteomes" id="UP000434276"/>
    </source>
</evidence>
<evidence type="ECO:0000256" key="5">
    <source>
        <dbReference type="ARBA" id="ARBA00023015"/>
    </source>
</evidence>
<feature type="compositionally biased region" description="Basic residues" evidence="7">
    <location>
        <begin position="474"/>
        <end position="483"/>
    </location>
</feature>
<comment type="similarity">
    <text evidence="1">Belongs to the VEFS (VRN2-EMF2-FIS2-SU(Z)12) family.</text>
</comment>
<evidence type="ECO:0000313" key="10">
    <source>
        <dbReference type="EMBL" id="CAA0374853.1"/>
    </source>
</evidence>
<feature type="domain" description="Polycomb protein SUZ12-like zinc finger" evidence="9">
    <location>
        <begin position="111"/>
        <end position="181"/>
    </location>
</feature>
<dbReference type="OrthoDB" id="1086565at2759"/>
<feature type="compositionally biased region" description="Basic and acidic residues" evidence="7">
    <location>
        <begin position="298"/>
        <end position="309"/>
    </location>
</feature>
<dbReference type="EMBL" id="CACSHJ010000088">
    <property type="protein sequence ID" value="CAA0374853.1"/>
    <property type="molecule type" value="Genomic_DNA"/>
</dbReference>
<feature type="compositionally biased region" description="Basic and acidic residues" evidence="7">
    <location>
        <begin position="346"/>
        <end position="355"/>
    </location>
</feature>
<feature type="compositionally biased region" description="Basic and acidic residues" evidence="7">
    <location>
        <begin position="576"/>
        <end position="588"/>
    </location>
</feature>
<sequence length="815" mass="91960">MARKSVRGKEVVMVSDDDDDDDDDVDDDKNIIKCVKPLTVYKNLETPTDSDDNDDDDDDDVDVDENIIKYIKPVAVYKKLETRSKNNPYFLRRSLKYIIQAKKKKKSNSGGKIRFNYRDVSNKMTLKAEVVEKFSCPFCLIPCGGHEGLQLHLKSSHDAFKFEFYRAEKDHGPEVDVSVKSDTIKFGVLKDDVGNPQLSPLTFCSKNRNQRRQRDDSNNVKKLNVLLMELDLDDLPRGTENDSTHVNDDNVSSPPRAHSSEKISDILTTTQLAIAESSEPKVPHVNDGNVSSPPRAHSSAEKNESTHVNDDDDVSSPPRAHSLEKNESTHVNEDNISSPPKAHSSKKNESTHMNDEDVSFPPRTRSSKETSDILTTTQPAIVEPSEPKVRRVSRRKQLYAKRYKARETQPAIAESSEPKVLHVNDENVSSPPEAHSLEKASDILTTTQPAIAESSEPKVPHVNDENVSSTPRAHSSKKNKSTRKNVDNVPSPPKTRSSKKTSDILTTTQPTIAESSEPKVRHVNDDNVSSTPRAHSSKKNKSTRKNDDNIPSPPKTRSSKKTSNILTRTQPAIAESEPKVPHVNDDKVSSTPRAHSSKKNKSTHKKDDNASLPPKTRSSKKTSDILATTQPANAEPSEPKVTRVSRRKELHAERCEAKRLERLKGRQFYHSQTMQPMTFEQVMSNEDSENETDDYALDISERLRLERLVGVSKEEKRYMYLWNIFVRKQRVIADGHVPWACEEFAKLHKEEMKNSSSFDWWWRMFRIKLWNNGLICAKTFHKCTTILLSNSDEAGQFTSGSAANANNQQSMEVDE</sequence>
<dbReference type="GO" id="GO:0005634">
    <property type="term" value="C:nucleus"/>
    <property type="evidence" value="ECO:0007669"/>
    <property type="project" value="UniProtKB-ARBA"/>
</dbReference>
<feature type="compositionally biased region" description="Basic and acidic residues" evidence="7">
    <location>
        <begin position="455"/>
        <end position="464"/>
    </location>
</feature>
<feature type="region of interest" description="Disordered" evidence="7">
    <location>
        <begin position="200"/>
        <end position="219"/>
    </location>
</feature>
<evidence type="ECO:0000259" key="9">
    <source>
        <dbReference type="Pfam" id="PF23320"/>
    </source>
</evidence>
<reference evidence="10 11" key="1">
    <citation type="submission" date="2019-12" db="EMBL/GenBank/DDBJ databases">
        <authorList>
            <person name="Jiao W.-B."/>
            <person name="Schneeberger K."/>
        </authorList>
    </citation>
    <scope>NUCLEOTIDE SEQUENCE [LARGE SCALE GENOMIC DNA]</scope>
    <source>
        <strain evidence="11">cv. C24</strain>
    </source>
</reference>
<organism evidence="10 11">
    <name type="scientific">Arabidopsis thaliana</name>
    <name type="common">Mouse-ear cress</name>
    <dbReference type="NCBI Taxonomy" id="3702"/>
    <lineage>
        <taxon>Eukaryota</taxon>
        <taxon>Viridiplantae</taxon>
        <taxon>Streptophyta</taxon>
        <taxon>Embryophyta</taxon>
        <taxon>Tracheophyta</taxon>
        <taxon>Spermatophyta</taxon>
        <taxon>Magnoliopsida</taxon>
        <taxon>eudicotyledons</taxon>
        <taxon>Gunneridae</taxon>
        <taxon>Pentapetalae</taxon>
        <taxon>rosids</taxon>
        <taxon>malvids</taxon>
        <taxon>Brassicales</taxon>
        <taxon>Brassicaceae</taxon>
        <taxon>Camelineae</taxon>
        <taxon>Arabidopsis</taxon>
    </lineage>
</organism>
<dbReference type="ExpressionAtlas" id="A0A5S9X481">
    <property type="expression patterns" value="baseline and differential"/>
</dbReference>
<dbReference type="Pfam" id="PF09733">
    <property type="entry name" value="VEFS-Box"/>
    <property type="match status" value="1"/>
</dbReference>
<dbReference type="PANTHER" id="PTHR22597:SF24">
    <property type="entry name" value="POLYCOMB GROUP PROTEIN FERTILIZATION-INDEPENDENT SEED 2"/>
    <property type="match status" value="1"/>
</dbReference>
<evidence type="ECO:0000256" key="2">
    <source>
        <dbReference type="ARBA" id="ARBA00022723"/>
    </source>
</evidence>
<feature type="region of interest" description="Disordered" evidence="7">
    <location>
        <begin position="1"/>
        <end position="28"/>
    </location>
</feature>
<name>A0A5S9X481_ARATH</name>
<feature type="domain" description="Polycomb protein VEFS-Box" evidence="8">
    <location>
        <begin position="660"/>
        <end position="779"/>
    </location>
</feature>
<keyword evidence="6" id="KW-0804">Transcription</keyword>
<evidence type="ECO:0000256" key="1">
    <source>
        <dbReference type="ARBA" id="ARBA00007416"/>
    </source>
</evidence>
<dbReference type="CDD" id="cd21553">
    <property type="entry name" value="VEFS-box_EMF2-like"/>
    <property type="match status" value="1"/>
</dbReference>
<protein>
    <submittedName>
        <fullName evidence="10">Uncharacterized protein</fullName>
    </submittedName>
</protein>
<dbReference type="AlphaFoldDB" id="A0A5S9X481"/>
<dbReference type="Proteomes" id="UP000434276">
    <property type="component" value="Unassembled WGS sequence"/>
</dbReference>
<keyword evidence="3" id="KW-0863">Zinc-finger</keyword>
<dbReference type="InterPro" id="IPR057540">
    <property type="entry name" value="Znf_SUZ12"/>
</dbReference>
<dbReference type="Pfam" id="PF23320">
    <property type="entry name" value="Zn_SUZ12"/>
    <property type="match status" value="1"/>
</dbReference>
<keyword evidence="2" id="KW-0479">Metal-binding</keyword>
<evidence type="ECO:0000256" key="3">
    <source>
        <dbReference type="ARBA" id="ARBA00022771"/>
    </source>
</evidence>
<feature type="compositionally biased region" description="Polar residues" evidence="7">
    <location>
        <begin position="503"/>
        <end position="514"/>
    </location>
</feature>
<feature type="compositionally biased region" description="Basic residues" evidence="7">
    <location>
        <begin position="390"/>
        <end position="404"/>
    </location>
</feature>
<accession>A0A5S9X481</accession>
<feature type="compositionally biased region" description="Basic residues" evidence="7">
    <location>
        <begin position="595"/>
        <end position="604"/>
    </location>
</feature>
<keyword evidence="4" id="KW-0862">Zinc</keyword>
<keyword evidence="5" id="KW-0805">Transcription regulation</keyword>
<evidence type="ECO:0000256" key="6">
    <source>
        <dbReference type="ARBA" id="ARBA00023163"/>
    </source>
</evidence>
<gene>
    <name evidence="10" type="ORF">C24_LOCUS9862</name>
</gene>
<dbReference type="PANTHER" id="PTHR22597">
    <property type="entry name" value="POLYCOMB GROUP PROTEIN"/>
    <property type="match status" value="1"/>
</dbReference>
<evidence type="ECO:0000259" key="8">
    <source>
        <dbReference type="Pfam" id="PF09733"/>
    </source>
</evidence>
<dbReference type="InterPro" id="IPR019135">
    <property type="entry name" value="Polycomb_protein_VEFS-Box"/>
</dbReference>
<evidence type="ECO:0000256" key="4">
    <source>
        <dbReference type="ARBA" id="ARBA00022833"/>
    </source>
</evidence>
<dbReference type="GO" id="GO:0008270">
    <property type="term" value="F:zinc ion binding"/>
    <property type="evidence" value="ECO:0007669"/>
    <property type="project" value="UniProtKB-KW"/>
</dbReference>
<feature type="compositionally biased region" description="Basic and acidic residues" evidence="7">
    <location>
        <begin position="416"/>
        <end position="425"/>
    </location>
</feature>
<proteinExistence type="inferred from homology"/>